<dbReference type="Gene3D" id="3.40.50.150">
    <property type="entry name" value="Vaccinia Virus protein VP39"/>
    <property type="match status" value="1"/>
</dbReference>
<dbReference type="GO" id="GO:0005829">
    <property type="term" value="C:cytosol"/>
    <property type="evidence" value="ECO:0007669"/>
    <property type="project" value="TreeGrafter"/>
</dbReference>
<dbReference type="EMBL" id="JAKJXP020000051">
    <property type="protein sequence ID" value="KAK7751319.1"/>
    <property type="molecule type" value="Genomic_DNA"/>
</dbReference>
<dbReference type="AlphaFoldDB" id="A0AAN9UY07"/>
<evidence type="ECO:0000313" key="3">
    <source>
        <dbReference type="Proteomes" id="UP001320420"/>
    </source>
</evidence>
<reference evidence="2 3" key="1">
    <citation type="submission" date="2024-02" db="EMBL/GenBank/DDBJ databases">
        <title>De novo assembly and annotation of 12 fungi associated with fruit tree decline syndrome in Ontario, Canada.</title>
        <authorList>
            <person name="Sulman M."/>
            <person name="Ellouze W."/>
            <person name="Ilyukhin E."/>
        </authorList>
    </citation>
    <scope>NUCLEOTIDE SEQUENCE [LARGE SCALE GENOMIC DNA]</scope>
    <source>
        <strain evidence="2 3">M11/M66-122</strain>
    </source>
</reference>
<organism evidence="2 3">
    <name type="scientific">Diatrype stigma</name>
    <dbReference type="NCBI Taxonomy" id="117547"/>
    <lineage>
        <taxon>Eukaryota</taxon>
        <taxon>Fungi</taxon>
        <taxon>Dikarya</taxon>
        <taxon>Ascomycota</taxon>
        <taxon>Pezizomycotina</taxon>
        <taxon>Sordariomycetes</taxon>
        <taxon>Xylariomycetidae</taxon>
        <taxon>Xylariales</taxon>
        <taxon>Diatrypaceae</taxon>
        <taxon>Diatrype</taxon>
    </lineage>
</organism>
<dbReference type="InterPro" id="IPR019410">
    <property type="entry name" value="Methyltransf_16"/>
</dbReference>
<comment type="caution">
    <text evidence="2">The sequence shown here is derived from an EMBL/GenBank/DDBJ whole genome shotgun (WGS) entry which is preliminary data.</text>
</comment>
<dbReference type="PANTHER" id="PTHR14614:SF132">
    <property type="entry name" value="PROTEIN-LYSINE METHYLTRANSFERASE C42C1.13"/>
    <property type="match status" value="1"/>
</dbReference>
<feature type="region of interest" description="Disordered" evidence="1">
    <location>
        <begin position="341"/>
        <end position="379"/>
    </location>
</feature>
<dbReference type="SUPFAM" id="SSF53335">
    <property type="entry name" value="S-adenosyl-L-methionine-dependent methyltransferases"/>
    <property type="match status" value="1"/>
</dbReference>
<keyword evidence="3" id="KW-1185">Reference proteome</keyword>
<dbReference type="Pfam" id="PF10294">
    <property type="entry name" value="Methyltransf_16"/>
    <property type="match status" value="1"/>
</dbReference>
<evidence type="ECO:0000313" key="2">
    <source>
        <dbReference type="EMBL" id="KAK7751319.1"/>
    </source>
</evidence>
<dbReference type="Proteomes" id="UP001320420">
    <property type="component" value="Unassembled WGS sequence"/>
</dbReference>
<protein>
    <submittedName>
        <fullName evidence="2">Uncharacterized protein</fullName>
    </submittedName>
</protein>
<sequence>MGSDFISPPSLLWQPGMRVLKTKLRIDKEAMNAKSTLKIYVSQRSPQLISLTETRDLLPWRVEEDEQESEGLVAALDLEFDRGLFSAALRKLTCEYKLGELSRVYVNIEEDIGESMARHIWDGGLVTAGFLADSCRTKDKGFYIREYLPIDRESPNVLEIGCGVGMLGITIASVLRRAIEQQGFEPALPTVLLTDLPDAEARATSNISRFSLRTGSPQVQYENLDWDEGKKSQFGPLVKSRFWDLIVLSDCTYNIDAFPSLVGTLSALHGLNVTNADPEEKERNGVMTKVLLSTKPRHESEAAIFALLEADGWTCRLKKSIPLPRINSEGEVVEIYSVEKRTGSGPAAQSSSKKRKSTAAVVGDDMSQPSKKSSSKASA</sequence>
<evidence type="ECO:0000256" key="1">
    <source>
        <dbReference type="SAM" id="MobiDB-lite"/>
    </source>
</evidence>
<feature type="compositionally biased region" description="Low complexity" evidence="1">
    <location>
        <begin position="370"/>
        <end position="379"/>
    </location>
</feature>
<dbReference type="InterPro" id="IPR029063">
    <property type="entry name" value="SAM-dependent_MTases_sf"/>
</dbReference>
<name>A0AAN9UY07_9PEZI</name>
<dbReference type="PANTHER" id="PTHR14614">
    <property type="entry name" value="HEPATOCELLULAR CARCINOMA-ASSOCIATED ANTIGEN"/>
    <property type="match status" value="1"/>
</dbReference>
<accession>A0AAN9UY07</accession>
<gene>
    <name evidence="2" type="ORF">SLS62_006725</name>
</gene>
<proteinExistence type="predicted"/>
<dbReference type="GO" id="GO:0008757">
    <property type="term" value="F:S-adenosylmethionine-dependent methyltransferase activity"/>
    <property type="evidence" value="ECO:0007669"/>
    <property type="project" value="UniProtKB-ARBA"/>
</dbReference>